<dbReference type="PROSITE" id="PS51123">
    <property type="entry name" value="OMPA_2"/>
    <property type="match status" value="1"/>
</dbReference>
<feature type="domain" description="OmpA-like" evidence="5">
    <location>
        <begin position="48"/>
        <end position="169"/>
    </location>
</feature>
<dbReference type="GO" id="GO:0009279">
    <property type="term" value="C:cell outer membrane"/>
    <property type="evidence" value="ECO:0007669"/>
    <property type="project" value="UniProtKB-SubCell"/>
</dbReference>
<evidence type="ECO:0000259" key="5">
    <source>
        <dbReference type="PROSITE" id="PS51123"/>
    </source>
</evidence>
<sequence>MSRSLELLLALTLAVDPSTPVEDLVFPVEDIVAEVESMDGAQSESTRDGEVTVALTSDVLFALDRWVLTARARQRLTRVADQVGRRSAGGTIRIEGHTDDQGSDAYNVALSRKRAEAVKRFLASRLEGAFEVRGYGEARPKWPNVVEGRAVPANQAKNRRVEIVFTAKPSG</sequence>
<proteinExistence type="predicted"/>
<name>A0A7W0CKJ8_9ACTN</name>
<comment type="caution">
    <text evidence="6">The sequence shown here is derived from an EMBL/GenBank/DDBJ whole genome shotgun (WGS) entry which is preliminary data.</text>
</comment>
<dbReference type="RefSeq" id="WP_181611494.1">
    <property type="nucleotide sequence ID" value="NZ_BAABAM010000003.1"/>
</dbReference>
<dbReference type="EMBL" id="JACDUR010000004">
    <property type="protein sequence ID" value="MBA2892769.1"/>
    <property type="molecule type" value="Genomic_DNA"/>
</dbReference>
<dbReference type="AlphaFoldDB" id="A0A7W0CKJ8"/>
<evidence type="ECO:0000256" key="4">
    <source>
        <dbReference type="PROSITE-ProRule" id="PRU00473"/>
    </source>
</evidence>
<evidence type="ECO:0000256" key="2">
    <source>
        <dbReference type="ARBA" id="ARBA00023136"/>
    </source>
</evidence>
<dbReference type="InterPro" id="IPR006665">
    <property type="entry name" value="OmpA-like"/>
</dbReference>
<dbReference type="PANTHER" id="PTHR30329">
    <property type="entry name" value="STATOR ELEMENT OF FLAGELLAR MOTOR COMPLEX"/>
    <property type="match status" value="1"/>
</dbReference>
<gene>
    <name evidence="6" type="ORF">HNR30_004123</name>
</gene>
<accession>A0A7W0CKJ8</accession>
<dbReference type="Gene3D" id="3.30.1330.60">
    <property type="entry name" value="OmpA-like domain"/>
    <property type="match status" value="1"/>
</dbReference>
<dbReference type="Proteomes" id="UP000530928">
    <property type="component" value="Unassembled WGS sequence"/>
</dbReference>
<dbReference type="SUPFAM" id="SSF103088">
    <property type="entry name" value="OmpA-like"/>
    <property type="match status" value="1"/>
</dbReference>
<evidence type="ECO:0000256" key="3">
    <source>
        <dbReference type="ARBA" id="ARBA00023237"/>
    </source>
</evidence>
<keyword evidence="3" id="KW-0998">Cell outer membrane</keyword>
<dbReference type="InterPro" id="IPR006664">
    <property type="entry name" value="OMP_bac"/>
</dbReference>
<dbReference type="PANTHER" id="PTHR30329:SF21">
    <property type="entry name" value="LIPOPROTEIN YIAD-RELATED"/>
    <property type="match status" value="1"/>
</dbReference>
<dbReference type="PRINTS" id="PR01021">
    <property type="entry name" value="OMPADOMAIN"/>
</dbReference>
<evidence type="ECO:0000313" key="7">
    <source>
        <dbReference type="Proteomes" id="UP000530928"/>
    </source>
</evidence>
<reference evidence="6 7" key="1">
    <citation type="submission" date="2020-07" db="EMBL/GenBank/DDBJ databases">
        <title>Genomic Encyclopedia of Type Strains, Phase IV (KMG-IV): sequencing the most valuable type-strain genomes for metagenomic binning, comparative biology and taxonomic classification.</title>
        <authorList>
            <person name="Goeker M."/>
        </authorList>
    </citation>
    <scope>NUCLEOTIDE SEQUENCE [LARGE SCALE GENOMIC DNA]</scope>
    <source>
        <strain evidence="6 7">DSM 45533</strain>
    </source>
</reference>
<evidence type="ECO:0000313" key="6">
    <source>
        <dbReference type="EMBL" id="MBA2892769.1"/>
    </source>
</evidence>
<comment type="subcellular location">
    <subcellularLocation>
        <location evidence="1">Cell outer membrane</location>
    </subcellularLocation>
</comment>
<dbReference type="CDD" id="cd07185">
    <property type="entry name" value="OmpA_C-like"/>
    <property type="match status" value="1"/>
</dbReference>
<evidence type="ECO:0000256" key="1">
    <source>
        <dbReference type="ARBA" id="ARBA00004442"/>
    </source>
</evidence>
<keyword evidence="7" id="KW-1185">Reference proteome</keyword>
<dbReference type="InterPro" id="IPR036737">
    <property type="entry name" value="OmpA-like_sf"/>
</dbReference>
<keyword evidence="2 4" id="KW-0472">Membrane</keyword>
<dbReference type="InterPro" id="IPR050330">
    <property type="entry name" value="Bact_OuterMem_StrucFunc"/>
</dbReference>
<protein>
    <submittedName>
        <fullName evidence="6">Outer membrane protein OmpA-like peptidoglycan-associated protein</fullName>
    </submittedName>
</protein>
<dbReference type="Pfam" id="PF00691">
    <property type="entry name" value="OmpA"/>
    <property type="match status" value="1"/>
</dbReference>
<organism evidence="6 7">
    <name type="scientific">Nonomuraea soli</name>
    <dbReference type="NCBI Taxonomy" id="1032476"/>
    <lineage>
        <taxon>Bacteria</taxon>
        <taxon>Bacillati</taxon>
        <taxon>Actinomycetota</taxon>
        <taxon>Actinomycetes</taxon>
        <taxon>Streptosporangiales</taxon>
        <taxon>Streptosporangiaceae</taxon>
        <taxon>Nonomuraea</taxon>
    </lineage>
</organism>